<sequence length="103" mass="11619">MLSPEGQRGRDLLLFIPLQSTPSPSHIASSQLCKKNPDRESSCHPLCTSYLISIQAGNQDQLQIQKRLKQHPLRDITNEAVCRLTLRLVINHPKESHQGELSQ</sequence>
<accession>A0AAD1TI07</accession>
<keyword evidence="2" id="KW-1185">Reference proteome</keyword>
<protein>
    <submittedName>
        <fullName evidence="1">Uncharacterized protein</fullName>
    </submittedName>
</protein>
<evidence type="ECO:0000313" key="2">
    <source>
        <dbReference type="Proteomes" id="UP001295444"/>
    </source>
</evidence>
<gene>
    <name evidence="1" type="ORF">PECUL_23A035165</name>
</gene>
<dbReference type="Proteomes" id="UP001295444">
    <property type="component" value="Chromosome 12"/>
</dbReference>
<organism evidence="1 2">
    <name type="scientific">Pelobates cultripes</name>
    <name type="common">Western spadefoot toad</name>
    <dbReference type="NCBI Taxonomy" id="61616"/>
    <lineage>
        <taxon>Eukaryota</taxon>
        <taxon>Metazoa</taxon>
        <taxon>Chordata</taxon>
        <taxon>Craniata</taxon>
        <taxon>Vertebrata</taxon>
        <taxon>Euteleostomi</taxon>
        <taxon>Amphibia</taxon>
        <taxon>Batrachia</taxon>
        <taxon>Anura</taxon>
        <taxon>Pelobatoidea</taxon>
        <taxon>Pelobatidae</taxon>
        <taxon>Pelobates</taxon>
    </lineage>
</organism>
<evidence type="ECO:0000313" key="1">
    <source>
        <dbReference type="EMBL" id="CAH2323878.1"/>
    </source>
</evidence>
<dbReference type="EMBL" id="OW240923">
    <property type="protein sequence ID" value="CAH2323878.1"/>
    <property type="molecule type" value="Genomic_DNA"/>
</dbReference>
<reference evidence="1" key="1">
    <citation type="submission" date="2022-03" db="EMBL/GenBank/DDBJ databases">
        <authorList>
            <person name="Alioto T."/>
            <person name="Alioto T."/>
            <person name="Gomez Garrido J."/>
        </authorList>
    </citation>
    <scope>NUCLEOTIDE SEQUENCE</scope>
</reference>
<name>A0AAD1TI07_PELCU</name>
<proteinExistence type="predicted"/>
<dbReference type="AlphaFoldDB" id="A0AAD1TI07"/>